<name>A0A9X5BMS0_9FIRM</name>
<reference evidence="1" key="1">
    <citation type="submission" date="2018-09" db="EMBL/GenBank/DDBJ databases">
        <title>Murine metabolic-syndrome-specific gut microbial biobank.</title>
        <authorList>
            <person name="Liu C."/>
        </authorList>
    </citation>
    <scope>NUCLEOTIDE SEQUENCE</scope>
    <source>
        <strain evidence="1">D42-62</strain>
    </source>
</reference>
<gene>
    <name evidence="1" type="ORF">D5281_24620</name>
</gene>
<dbReference type="Proteomes" id="UP001154420">
    <property type="component" value="Unassembled WGS sequence"/>
</dbReference>
<evidence type="ECO:0000313" key="2">
    <source>
        <dbReference type="Proteomes" id="UP001154420"/>
    </source>
</evidence>
<organism evidence="1 2">
    <name type="scientific">Parablautia muri</name>
    <dbReference type="NCBI Taxonomy" id="2320879"/>
    <lineage>
        <taxon>Bacteria</taxon>
        <taxon>Bacillati</taxon>
        <taxon>Bacillota</taxon>
        <taxon>Clostridia</taxon>
        <taxon>Lachnospirales</taxon>
        <taxon>Lachnospiraceae</taxon>
        <taxon>Parablautia</taxon>
    </lineage>
</organism>
<protein>
    <submittedName>
        <fullName evidence="1">Uncharacterized protein</fullName>
    </submittedName>
</protein>
<dbReference type="AlphaFoldDB" id="A0A9X5BMS0"/>
<sequence length="67" mass="7701">MVLGFLKNVIDYLENQILGFNNQIVELADIPESIVAQLPNTHELTGRCVYIYYKGIIQRFSEKKSVL</sequence>
<proteinExistence type="predicted"/>
<accession>A0A9X5BMS0</accession>
<comment type="caution">
    <text evidence="1">The sequence shown here is derived from an EMBL/GenBank/DDBJ whole genome shotgun (WGS) entry which is preliminary data.</text>
</comment>
<evidence type="ECO:0000313" key="1">
    <source>
        <dbReference type="EMBL" id="NBJ95602.1"/>
    </source>
</evidence>
<dbReference type="EMBL" id="QZDT01000125">
    <property type="protein sequence ID" value="NBJ95602.1"/>
    <property type="molecule type" value="Genomic_DNA"/>
</dbReference>
<keyword evidence="2" id="KW-1185">Reference proteome</keyword>